<sequence length="349" mass="40346">MPHEAAMRGSEFGEVLSAYPTEPCESPGFRRHVPLLSGRAVQAAEWTPVKHQQLKEKYIFLVRHAQSTWNREVDLMKTVRHQKLPEISVKDVLSSAAHIATREVWHRDHPISDEGVLQSQQLREKIRLARCDGPESFHEVDEEEEMRSSDEEERIRRFYQHFLESTQSIYCSPLLRALQTAHFALSDHDGWGSIKLLKEAREHFNFIFQRDCLGTDFGSNLVDRAVSMSKSLVDETDQRLSGRLDASDCQEKWWSDDPETEADVDRRLQELWRRLLEEDPQDSCILVTHSNLIKALLMRFGGVEHSLLALRAEAPAAKAHQLHRRRRLPQKRRMDITVSPLIPSLTGSY</sequence>
<dbReference type="EMBL" id="CAMXCT010001154">
    <property type="protein sequence ID" value="CAI3987315.1"/>
    <property type="molecule type" value="Genomic_DNA"/>
</dbReference>
<organism evidence="1">
    <name type="scientific">Cladocopium goreaui</name>
    <dbReference type="NCBI Taxonomy" id="2562237"/>
    <lineage>
        <taxon>Eukaryota</taxon>
        <taxon>Sar</taxon>
        <taxon>Alveolata</taxon>
        <taxon>Dinophyceae</taxon>
        <taxon>Suessiales</taxon>
        <taxon>Symbiodiniaceae</taxon>
        <taxon>Cladocopium</taxon>
    </lineage>
</organism>
<dbReference type="CDD" id="cd07067">
    <property type="entry name" value="HP_PGM_like"/>
    <property type="match status" value="1"/>
</dbReference>
<dbReference type="EMBL" id="CAMXCT020001154">
    <property type="protein sequence ID" value="CAL1140690.1"/>
    <property type="molecule type" value="Genomic_DNA"/>
</dbReference>
<dbReference type="GO" id="GO:0016791">
    <property type="term" value="F:phosphatase activity"/>
    <property type="evidence" value="ECO:0007669"/>
    <property type="project" value="TreeGrafter"/>
</dbReference>
<dbReference type="OrthoDB" id="489318at2759"/>
<protein>
    <submittedName>
        <fullName evidence="2">FYVE-type domain-containing protein</fullName>
    </submittedName>
</protein>
<evidence type="ECO:0000313" key="2">
    <source>
        <dbReference type="EMBL" id="CAL4774627.1"/>
    </source>
</evidence>
<reference evidence="2 3" key="2">
    <citation type="submission" date="2024-05" db="EMBL/GenBank/DDBJ databases">
        <authorList>
            <person name="Chen Y."/>
            <person name="Shah S."/>
            <person name="Dougan E. K."/>
            <person name="Thang M."/>
            <person name="Chan C."/>
        </authorList>
    </citation>
    <scope>NUCLEOTIDE SEQUENCE [LARGE SCALE GENOMIC DNA]</scope>
</reference>
<dbReference type="InterPro" id="IPR050275">
    <property type="entry name" value="PGM_Phosphatase"/>
</dbReference>
<dbReference type="SMART" id="SM00855">
    <property type="entry name" value="PGAM"/>
    <property type="match status" value="1"/>
</dbReference>
<gene>
    <name evidence="1" type="ORF">C1SCF055_LOCUS14598</name>
</gene>
<dbReference type="EMBL" id="CAMXCT030001154">
    <property type="protein sequence ID" value="CAL4774627.1"/>
    <property type="molecule type" value="Genomic_DNA"/>
</dbReference>
<dbReference type="GO" id="GO:0005737">
    <property type="term" value="C:cytoplasm"/>
    <property type="evidence" value="ECO:0007669"/>
    <property type="project" value="TreeGrafter"/>
</dbReference>
<dbReference type="Gene3D" id="3.40.50.1240">
    <property type="entry name" value="Phosphoglycerate mutase-like"/>
    <property type="match status" value="1"/>
</dbReference>
<evidence type="ECO:0000313" key="3">
    <source>
        <dbReference type="Proteomes" id="UP001152797"/>
    </source>
</evidence>
<name>A0A9P1C925_9DINO</name>
<dbReference type="PANTHER" id="PTHR48100:SF1">
    <property type="entry name" value="HISTIDINE PHOSPHATASE FAMILY PROTEIN-RELATED"/>
    <property type="match status" value="1"/>
</dbReference>
<reference evidence="1" key="1">
    <citation type="submission" date="2022-10" db="EMBL/GenBank/DDBJ databases">
        <authorList>
            <person name="Chen Y."/>
            <person name="Dougan E. K."/>
            <person name="Chan C."/>
            <person name="Rhodes N."/>
            <person name="Thang M."/>
        </authorList>
    </citation>
    <scope>NUCLEOTIDE SEQUENCE</scope>
</reference>
<dbReference type="SUPFAM" id="SSF53254">
    <property type="entry name" value="Phosphoglycerate mutase-like"/>
    <property type="match status" value="1"/>
</dbReference>
<dbReference type="PANTHER" id="PTHR48100">
    <property type="entry name" value="BROAD-SPECIFICITY PHOSPHATASE YOR283W-RELATED"/>
    <property type="match status" value="1"/>
</dbReference>
<keyword evidence="3" id="KW-1185">Reference proteome</keyword>
<dbReference type="Pfam" id="PF00300">
    <property type="entry name" value="His_Phos_1"/>
    <property type="match status" value="1"/>
</dbReference>
<dbReference type="AlphaFoldDB" id="A0A9P1C925"/>
<proteinExistence type="predicted"/>
<dbReference type="Proteomes" id="UP001152797">
    <property type="component" value="Unassembled WGS sequence"/>
</dbReference>
<comment type="caution">
    <text evidence="1">The sequence shown here is derived from an EMBL/GenBank/DDBJ whole genome shotgun (WGS) entry which is preliminary data.</text>
</comment>
<evidence type="ECO:0000313" key="1">
    <source>
        <dbReference type="EMBL" id="CAI3987315.1"/>
    </source>
</evidence>
<dbReference type="InterPro" id="IPR029033">
    <property type="entry name" value="His_PPase_superfam"/>
</dbReference>
<dbReference type="InterPro" id="IPR013078">
    <property type="entry name" value="His_Pase_superF_clade-1"/>
</dbReference>
<accession>A0A9P1C925</accession>